<accession>A0A0T6B464</accession>
<gene>
    <name evidence="1" type="ORF">AMK59_4122</name>
</gene>
<dbReference type="EMBL" id="LJIG01009901">
    <property type="protein sequence ID" value="KRT82153.1"/>
    <property type="molecule type" value="Genomic_DNA"/>
</dbReference>
<sequence>MQQSDEYESQETTQVSDANAQANYSDLVYAVDSTWEQPVSTANEQNTMWPQTPPTPQSIFTFVPKPVIPGTPEVSYTADPFYYNNIPRYTGWTNACADYVQGTEQTTSESTRTDIPNSPEPYACTYYDNMYGSPVPLVATNRSVGTTPTSPQVEVYPTFFAPPPPVTPVIYAPPEITEIIIPSPHVPVYSPAIEMSYISPSPFIFPPTPPSSWYPPAINSQGFIFPTPVTTQNVQSRI</sequence>
<protein>
    <submittedName>
        <fullName evidence="1">Uncharacterized protein</fullName>
    </submittedName>
</protein>
<comment type="caution">
    <text evidence="1">The sequence shown here is derived from an EMBL/GenBank/DDBJ whole genome shotgun (WGS) entry which is preliminary data.</text>
</comment>
<dbReference type="OrthoDB" id="10017659at2759"/>
<dbReference type="AlphaFoldDB" id="A0A0T6B464"/>
<name>A0A0T6B464_9SCAR</name>
<organism evidence="1 2">
    <name type="scientific">Oryctes borbonicus</name>
    <dbReference type="NCBI Taxonomy" id="1629725"/>
    <lineage>
        <taxon>Eukaryota</taxon>
        <taxon>Metazoa</taxon>
        <taxon>Ecdysozoa</taxon>
        <taxon>Arthropoda</taxon>
        <taxon>Hexapoda</taxon>
        <taxon>Insecta</taxon>
        <taxon>Pterygota</taxon>
        <taxon>Neoptera</taxon>
        <taxon>Endopterygota</taxon>
        <taxon>Coleoptera</taxon>
        <taxon>Polyphaga</taxon>
        <taxon>Scarabaeiformia</taxon>
        <taxon>Scarabaeidae</taxon>
        <taxon>Dynastinae</taxon>
        <taxon>Oryctes</taxon>
    </lineage>
</organism>
<reference evidence="1 2" key="1">
    <citation type="submission" date="2015-09" db="EMBL/GenBank/DDBJ databases">
        <title>Draft genome of the scarab beetle Oryctes borbonicus.</title>
        <authorList>
            <person name="Meyer J.M."/>
            <person name="Markov G.V."/>
            <person name="Baskaran P."/>
            <person name="Herrmann M."/>
            <person name="Sommer R.J."/>
            <person name="Roedelsperger C."/>
        </authorList>
    </citation>
    <scope>NUCLEOTIDE SEQUENCE [LARGE SCALE GENOMIC DNA]</scope>
    <source>
        <strain evidence="1">OB123</strain>
        <tissue evidence="1">Whole animal</tissue>
    </source>
</reference>
<dbReference type="Proteomes" id="UP000051574">
    <property type="component" value="Unassembled WGS sequence"/>
</dbReference>
<evidence type="ECO:0000313" key="1">
    <source>
        <dbReference type="EMBL" id="KRT82153.1"/>
    </source>
</evidence>
<evidence type="ECO:0000313" key="2">
    <source>
        <dbReference type="Proteomes" id="UP000051574"/>
    </source>
</evidence>
<keyword evidence="2" id="KW-1185">Reference proteome</keyword>
<proteinExistence type="predicted"/>